<comment type="caution">
    <text evidence="2">The sequence shown here is derived from an EMBL/GenBank/DDBJ whole genome shotgun (WGS) entry which is preliminary data.</text>
</comment>
<dbReference type="RefSeq" id="WP_006011266.1">
    <property type="nucleotide sequence ID" value="NZ_AUAV01000005.1"/>
</dbReference>
<dbReference type="InterPro" id="IPR025392">
    <property type="entry name" value="DUF4124"/>
</dbReference>
<dbReference type="Pfam" id="PF13511">
    <property type="entry name" value="DUF4124"/>
    <property type="match status" value="1"/>
</dbReference>
<dbReference type="AlphaFoldDB" id="K6YY41"/>
<evidence type="ECO:0000313" key="3">
    <source>
        <dbReference type="Proteomes" id="UP000006251"/>
    </source>
</evidence>
<dbReference type="STRING" id="1121922.GCA_000428905_01257"/>
<accession>K6YY41</accession>
<evidence type="ECO:0000259" key="1">
    <source>
        <dbReference type="Pfam" id="PF13511"/>
    </source>
</evidence>
<dbReference type="Proteomes" id="UP000006251">
    <property type="component" value="Unassembled WGS sequence"/>
</dbReference>
<sequence>MNIAKFLTSKGFMVLIILGLALSASVQAGKIYKTVNTDGTITYSDQPTPGSVEVDFASNTTTIVQNPNTQTKLLKTIKQKKPVEHSLNVTSPASDGTIRNTTGNVTISASVSPNAPGHYELSLHEQKLRSSSGTFLVKDLPRGTYSYQINFVSTSGKVIASSSVRRFFMHKPSALIKPQNNSN</sequence>
<dbReference type="OrthoDB" id="7062774at2"/>
<name>K6YY41_9ALTE</name>
<organism evidence="2 3">
    <name type="scientific">Brumicola pallidula DSM 14239 = ACAM 615</name>
    <dbReference type="NCBI Taxonomy" id="1121922"/>
    <lineage>
        <taxon>Bacteria</taxon>
        <taxon>Pseudomonadati</taxon>
        <taxon>Pseudomonadota</taxon>
        <taxon>Gammaproteobacteria</taxon>
        <taxon>Alteromonadales</taxon>
        <taxon>Alteromonadaceae</taxon>
        <taxon>Brumicola</taxon>
    </lineage>
</organism>
<protein>
    <recommendedName>
        <fullName evidence="1">DUF4124 domain-containing protein</fullName>
    </recommendedName>
</protein>
<reference evidence="3" key="1">
    <citation type="journal article" date="2014" name="Environ. Microbiol.">
        <title>Comparative genomics of the marine bacterial genus Glaciecola reveals the high degree of genomic diversity and genomic characteristic for cold adaptation.</title>
        <authorList>
            <person name="Qin Q.L."/>
            <person name="Xie B.B."/>
            <person name="Yu Y."/>
            <person name="Shu Y.L."/>
            <person name="Rong J.C."/>
            <person name="Zhang Y.J."/>
            <person name="Zhao D.L."/>
            <person name="Chen X.L."/>
            <person name="Zhang X.Y."/>
            <person name="Chen B."/>
            <person name="Zhou B.C."/>
            <person name="Zhang Y.Z."/>
        </authorList>
    </citation>
    <scope>NUCLEOTIDE SEQUENCE [LARGE SCALE GENOMIC DNA]</scope>
    <source>
        <strain evidence="3">ACAM 615</strain>
    </source>
</reference>
<dbReference type="EMBL" id="BAEQ01000032">
    <property type="protein sequence ID" value="GAC28856.1"/>
    <property type="molecule type" value="Genomic_DNA"/>
</dbReference>
<gene>
    <name evidence="2" type="ORF">GPAL_1995</name>
</gene>
<proteinExistence type="predicted"/>
<feature type="domain" description="DUF4124" evidence="1">
    <location>
        <begin position="19"/>
        <end position="53"/>
    </location>
</feature>
<keyword evidence="3" id="KW-1185">Reference proteome</keyword>
<evidence type="ECO:0000313" key="2">
    <source>
        <dbReference type="EMBL" id="GAC28856.1"/>
    </source>
</evidence>